<dbReference type="InterPro" id="IPR045177">
    <property type="entry name" value="FDM1-5/IDN2"/>
</dbReference>
<dbReference type="InterPro" id="IPR005379">
    <property type="entry name" value="FDM1-5/IDN2_XH"/>
</dbReference>
<proteinExistence type="predicted"/>
<evidence type="ECO:0000313" key="3">
    <source>
        <dbReference type="EMBL" id="KAG5566920.1"/>
    </source>
</evidence>
<dbReference type="EMBL" id="JACTNZ010000001">
    <property type="protein sequence ID" value="KAG5566920.1"/>
    <property type="molecule type" value="Genomic_DNA"/>
</dbReference>
<evidence type="ECO:0000259" key="2">
    <source>
        <dbReference type="Pfam" id="PF03469"/>
    </source>
</evidence>
<evidence type="ECO:0000313" key="4">
    <source>
        <dbReference type="Proteomes" id="UP000823749"/>
    </source>
</evidence>
<evidence type="ECO:0000256" key="1">
    <source>
        <dbReference type="SAM" id="Coils"/>
    </source>
</evidence>
<gene>
    <name evidence="3" type="ORF">RHGRI_002467</name>
</gene>
<organism evidence="3 4">
    <name type="scientific">Rhododendron griersonianum</name>
    <dbReference type="NCBI Taxonomy" id="479676"/>
    <lineage>
        <taxon>Eukaryota</taxon>
        <taxon>Viridiplantae</taxon>
        <taxon>Streptophyta</taxon>
        <taxon>Embryophyta</taxon>
        <taxon>Tracheophyta</taxon>
        <taxon>Spermatophyta</taxon>
        <taxon>Magnoliopsida</taxon>
        <taxon>eudicotyledons</taxon>
        <taxon>Gunneridae</taxon>
        <taxon>Pentapetalae</taxon>
        <taxon>asterids</taxon>
        <taxon>Ericales</taxon>
        <taxon>Ericaceae</taxon>
        <taxon>Ericoideae</taxon>
        <taxon>Rhodoreae</taxon>
        <taxon>Rhododendron</taxon>
    </lineage>
</organism>
<protein>
    <recommendedName>
        <fullName evidence="2">Factor of DNA methylation 1-5/IDN2 domain-containing protein</fullName>
    </recommendedName>
</protein>
<comment type="caution">
    <text evidence="3">The sequence shown here is derived from an EMBL/GenBank/DDBJ whole genome shotgun (WGS) entry which is preliminary data.</text>
</comment>
<feature type="domain" description="Factor of DNA methylation 1-5/IDN2" evidence="2">
    <location>
        <begin position="112"/>
        <end position="189"/>
    </location>
</feature>
<dbReference type="AlphaFoldDB" id="A0AAV6LP19"/>
<accession>A0AAV6LP19</accession>
<keyword evidence="1" id="KW-0175">Coiled coil</keyword>
<dbReference type="Pfam" id="PF03469">
    <property type="entry name" value="XH"/>
    <property type="match status" value="1"/>
</dbReference>
<dbReference type="GO" id="GO:0080188">
    <property type="term" value="P:gene silencing by siRNA-directed DNA methylation"/>
    <property type="evidence" value="ECO:0007669"/>
    <property type="project" value="InterPro"/>
</dbReference>
<dbReference type="Proteomes" id="UP000823749">
    <property type="component" value="Chromosome 1"/>
</dbReference>
<keyword evidence="4" id="KW-1185">Reference proteome</keyword>
<dbReference type="PANTHER" id="PTHR21596:SF3">
    <property type="entry name" value="FACTOR OF DNA METHYLATION 1-RELATED"/>
    <property type="match status" value="1"/>
</dbReference>
<reference evidence="3" key="1">
    <citation type="submission" date="2020-08" db="EMBL/GenBank/DDBJ databases">
        <title>Plant Genome Project.</title>
        <authorList>
            <person name="Zhang R.-G."/>
        </authorList>
    </citation>
    <scope>NUCLEOTIDE SEQUENCE</scope>
    <source>
        <strain evidence="3">WSP0</strain>
        <tissue evidence="3">Leaf</tissue>
    </source>
</reference>
<name>A0AAV6LP19_9ERIC</name>
<sequence>MLEKKKAEETMLKLEEDAKREKEKLLERIVELEKKLDDSQSMELEIAGTRVSIQMAKPMGVEHNTEIYRKIKSLEKDLKDKEEELEDITTLYGAPMMKERNSNDELQEARKELIDEIIDAEDDKLKALKEDLGDEVYEAVTKALTELNDCNPSGRYPVKELWDFKEGRKATLKEGISHLLIGLNLKKRKRSTRS</sequence>
<feature type="coiled-coil region" evidence="1">
    <location>
        <begin position="4"/>
        <end position="130"/>
    </location>
</feature>
<dbReference type="PANTHER" id="PTHR21596">
    <property type="entry name" value="RIBONUCLEASE P SUBUNIT P38"/>
    <property type="match status" value="1"/>
</dbReference>